<dbReference type="Proteomes" id="UP000321533">
    <property type="component" value="Chromosome"/>
</dbReference>
<dbReference type="OrthoDB" id="9790710at2"/>
<evidence type="ECO:0000259" key="1">
    <source>
        <dbReference type="Pfam" id="PF00534"/>
    </source>
</evidence>
<protein>
    <submittedName>
        <fullName evidence="2">Glycosyltransferase family 4 protein</fullName>
    </submittedName>
</protein>
<dbReference type="InterPro" id="IPR001296">
    <property type="entry name" value="Glyco_trans_1"/>
</dbReference>
<organism evidence="2 3">
    <name type="scientific">Panacibacter ginsenosidivorans</name>
    <dbReference type="NCBI Taxonomy" id="1813871"/>
    <lineage>
        <taxon>Bacteria</taxon>
        <taxon>Pseudomonadati</taxon>
        <taxon>Bacteroidota</taxon>
        <taxon>Chitinophagia</taxon>
        <taxon>Chitinophagales</taxon>
        <taxon>Chitinophagaceae</taxon>
        <taxon>Panacibacter</taxon>
    </lineage>
</organism>
<dbReference type="AlphaFoldDB" id="A0A5B8VCR5"/>
<sequence>MKVLHVTQNYYPSLGGTQHTMKKISECLHAQYNDKVTVITTNSLYGPNNATFKKIEEKETFINGVHVKRFGFFRAHKPLLKLVSKASVKMSGKGLPESVATLSMGPFSASMKKAIETTDADIICASSVHYRFADYGLYRKNIPNPKPFVLYGALHLETGQVPAKYIQRIKAADHYIANTLYEKEFLIKQGMQAAKITVAGAATDILEQEIHYDEDVRKASGINADKKIILCISRQEAFKGLPVLIDAFSQLQQEEKNSCLVIAGAKGTYSSALQEAAKNIQNLFVLTDIPQHTKCMLLQAAAIVVLPSKEESFGVVFLEAWSFKKPVIGTRIGAIASLIEENKDGYLFEPGNVSELAMQIKRMISDNNKAQQMGAAGFEKVQQHYTWDKITATFRAAYIQAIETFHQQKN</sequence>
<dbReference type="InterPro" id="IPR050194">
    <property type="entry name" value="Glycosyltransferase_grp1"/>
</dbReference>
<dbReference type="KEGG" id="pgin:FRZ67_17890"/>
<dbReference type="SUPFAM" id="SSF53756">
    <property type="entry name" value="UDP-Glycosyltransferase/glycogen phosphorylase"/>
    <property type="match status" value="1"/>
</dbReference>
<dbReference type="PANTHER" id="PTHR45947:SF3">
    <property type="entry name" value="SULFOQUINOVOSYL TRANSFERASE SQD2"/>
    <property type="match status" value="1"/>
</dbReference>
<evidence type="ECO:0000313" key="3">
    <source>
        <dbReference type="Proteomes" id="UP000321533"/>
    </source>
</evidence>
<feature type="domain" description="Glycosyl transferase family 1" evidence="1">
    <location>
        <begin position="214"/>
        <end position="378"/>
    </location>
</feature>
<dbReference type="CDD" id="cd03801">
    <property type="entry name" value="GT4_PimA-like"/>
    <property type="match status" value="1"/>
</dbReference>
<evidence type="ECO:0000313" key="2">
    <source>
        <dbReference type="EMBL" id="QEC69092.1"/>
    </source>
</evidence>
<keyword evidence="2" id="KW-0808">Transferase</keyword>
<dbReference type="Pfam" id="PF00534">
    <property type="entry name" value="Glycos_transf_1"/>
    <property type="match status" value="1"/>
</dbReference>
<reference evidence="2 3" key="1">
    <citation type="journal article" date="2016" name="Int. J. Syst. Evol. Microbiol.">
        <title>Panacibacter ginsenosidivorans gen. nov., sp. nov., with ginsenoside converting activity isolated from soil of a ginseng field.</title>
        <authorList>
            <person name="Siddiqi M.Z."/>
            <person name="Muhammad Shafi S."/>
            <person name="Choi K.D."/>
            <person name="Im W.T."/>
        </authorList>
    </citation>
    <scope>NUCLEOTIDE SEQUENCE [LARGE SCALE GENOMIC DNA]</scope>
    <source>
        <strain evidence="2 3">Gsoil1550</strain>
    </source>
</reference>
<dbReference type="PANTHER" id="PTHR45947">
    <property type="entry name" value="SULFOQUINOVOSYL TRANSFERASE SQD2"/>
    <property type="match status" value="1"/>
</dbReference>
<gene>
    <name evidence="2" type="ORF">FRZ67_17890</name>
</gene>
<dbReference type="EMBL" id="CP042435">
    <property type="protein sequence ID" value="QEC69092.1"/>
    <property type="molecule type" value="Genomic_DNA"/>
</dbReference>
<accession>A0A5B8VCR5</accession>
<dbReference type="RefSeq" id="WP_147191799.1">
    <property type="nucleotide sequence ID" value="NZ_CP042435.1"/>
</dbReference>
<name>A0A5B8VCR5_9BACT</name>
<keyword evidence="3" id="KW-1185">Reference proteome</keyword>
<dbReference type="GO" id="GO:0016758">
    <property type="term" value="F:hexosyltransferase activity"/>
    <property type="evidence" value="ECO:0007669"/>
    <property type="project" value="TreeGrafter"/>
</dbReference>
<proteinExistence type="predicted"/>
<dbReference type="Gene3D" id="3.40.50.2000">
    <property type="entry name" value="Glycogen Phosphorylase B"/>
    <property type="match status" value="2"/>
</dbReference>